<keyword evidence="1" id="KW-1133">Transmembrane helix</keyword>
<evidence type="ECO:0000313" key="3">
    <source>
        <dbReference type="Proteomes" id="UP000070136"/>
    </source>
</evidence>
<dbReference type="EC" id="1.8.4.12" evidence="2"/>
<proteinExistence type="predicted"/>
<dbReference type="Proteomes" id="UP000070136">
    <property type="component" value="Unassembled WGS sequence"/>
</dbReference>
<accession>A0A139QCN1</accession>
<name>A0A139QCN1_STRMT</name>
<dbReference type="EMBL" id="LQOA01000007">
    <property type="protein sequence ID" value="KXU00334.1"/>
    <property type="molecule type" value="Genomic_DNA"/>
</dbReference>
<feature type="transmembrane region" description="Helical" evidence="1">
    <location>
        <begin position="7"/>
        <end position="25"/>
    </location>
</feature>
<sequence>MNDKVKLFVLAGIFFLAITGFYFLLMRNAGQTDASQIEKAAVSQGGKTVKKQKLVKTQTCTKFI</sequence>
<evidence type="ECO:0000256" key="1">
    <source>
        <dbReference type="SAM" id="Phobius"/>
    </source>
</evidence>
<organism evidence="2 3">
    <name type="scientific">Streptococcus mitis</name>
    <dbReference type="NCBI Taxonomy" id="28037"/>
    <lineage>
        <taxon>Bacteria</taxon>
        <taxon>Bacillati</taxon>
        <taxon>Bacillota</taxon>
        <taxon>Bacilli</taxon>
        <taxon>Lactobacillales</taxon>
        <taxon>Streptococcaceae</taxon>
        <taxon>Streptococcus</taxon>
        <taxon>Streptococcus mitis group</taxon>
    </lineage>
</organism>
<gene>
    <name evidence="2" type="ORF">SMIDD28_00232</name>
</gene>
<dbReference type="AlphaFoldDB" id="A0A139QCN1"/>
<keyword evidence="1" id="KW-0812">Transmembrane</keyword>
<evidence type="ECO:0000313" key="2">
    <source>
        <dbReference type="EMBL" id="KXU00334.1"/>
    </source>
</evidence>
<dbReference type="PATRIC" id="fig|28037.234.peg.245"/>
<comment type="caution">
    <text evidence="2">The sequence shown here is derived from an EMBL/GenBank/DDBJ whole genome shotgun (WGS) entry which is preliminary data.</text>
</comment>
<dbReference type="EC" id="1.8.4.11" evidence="2"/>
<protein>
    <submittedName>
        <fullName evidence="2">Peptide methionine sulfoxide reductase MsrA / Peptide methionine sulfoxide reductase MsrB</fullName>
        <ecNumber evidence="2">1.8.4.11</ecNumber>
        <ecNumber evidence="2">1.8.4.12</ecNumber>
    </submittedName>
</protein>
<keyword evidence="1" id="KW-0472">Membrane</keyword>
<dbReference type="GO" id="GO:0008113">
    <property type="term" value="F:peptide-methionine (S)-S-oxide reductase activity"/>
    <property type="evidence" value="ECO:0007669"/>
    <property type="project" value="UniProtKB-EC"/>
</dbReference>
<reference evidence="2 3" key="1">
    <citation type="submission" date="2016-01" db="EMBL/GenBank/DDBJ databases">
        <title>Highly variable Streptococcus oralis are common among viridans streptococci isolated from primates.</title>
        <authorList>
            <person name="Denapaite D."/>
            <person name="Rieger M."/>
            <person name="Koendgen S."/>
            <person name="Brueckner R."/>
            <person name="Ochigava I."/>
            <person name="Kappeler P."/>
            <person name="Maetz-Rensing K."/>
            <person name="Leendertz F."/>
            <person name="Hakenbeck R."/>
        </authorList>
    </citation>
    <scope>NUCLEOTIDE SEQUENCE [LARGE SCALE GENOMIC DNA]</scope>
    <source>
        <strain evidence="2 3">DD28</strain>
    </source>
</reference>
<dbReference type="GO" id="GO:0033743">
    <property type="term" value="F:peptide-methionine (R)-S-oxide reductase activity"/>
    <property type="evidence" value="ECO:0007669"/>
    <property type="project" value="UniProtKB-EC"/>
</dbReference>
<keyword evidence="2" id="KW-0560">Oxidoreductase</keyword>